<dbReference type="RefSeq" id="XP_040695931.1">
    <property type="nucleotide sequence ID" value="XM_040850582.1"/>
</dbReference>
<keyword evidence="2" id="KW-1185">Reference proteome</keyword>
<evidence type="ECO:0000313" key="2">
    <source>
        <dbReference type="Proteomes" id="UP000184356"/>
    </source>
</evidence>
<protein>
    <submittedName>
        <fullName evidence="1">Uncharacterized protein</fullName>
    </submittedName>
</protein>
<gene>
    <name evidence="1" type="ORF">ASPSYDRAFT_713939</name>
</gene>
<dbReference type="Proteomes" id="UP000184356">
    <property type="component" value="Unassembled WGS sequence"/>
</dbReference>
<proteinExistence type="predicted"/>
<name>A0A1L9SY68_9EURO</name>
<evidence type="ECO:0000313" key="1">
    <source>
        <dbReference type="EMBL" id="OJJ52125.1"/>
    </source>
</evidence>
<dbReference type="VEuPathDB" id="FungiDB:ASPSYDRAFT_713939"/>
<reference evidence="2" key="1">
    <citation type="journal article" date="2017" name="Genome Biol.">
        <title>Comparative genomics reveals high biological diversity and specific adaptations in the industrially and medically important fungal genus Aspergillus.</title>
        <authorList>
            <person name="de Vries R.P."/>
            <person name="Riley R."/>
            <person name="Wiebenga A."/>
            <person name="Aguilar-Osorio G."/>
            <person name="Amillis S."/>
            <person name="Uchima C.A."/>
            <person name="Anderluh G."/>
            <person name="Asadollahi M."/>
            <person name="Askin M."/>
            <person name="Barry K."/>
            <person name="Battaglia E."/>
            <person name="Bayram O."/>
            <person name="Benocci T."/>
            <person name="Braus-Stromeyer S.A."/>
            <person name="Caldana C."/>
            <person name="Canovas D."/>
            <person name="Cerqueira G.C."/>
            <person name="Chen F."/>
            <person name="Chen W."/>
            <person name="Choi C."/>
            <person name="Clum A."/>
            <person name="Dos Santos R.A."/>
            <person name="Damasio A.R."/>
            <person name="Diallinas G."/>
            <person name="Emri T."/>
            <person name="Fekete E."/>
            <person name="Flipphi M."/>
            <person name="Freyberg S."/>
            <person name="Gallo A."/>
            <person name="Gournas C."/>
            <person name="Habgood R."/>
            <person name="Hainaut M."/>
            <person name="Harispe M.L."/>
            <person name="Henrissat B."/>
            <person name="Hilden K.S."/>
            <person name="Hope R."/>
            <person name="Hossain A."/>
            <person name="Karabika E."/>
            <person name="Karaffa L."/>
            <person name="Karanyi Z."/>
            <person name="Krasevec N."/>
            <person name="Kuo A."/>
            <person name="Kusch H."/>
            <person name="LaButti K."/>
            <person name="Lagendijk E.L."/>
            <person name="Lapidus A."/>
            <person name="Levasseur A."/>
            <person name="Lindquist E."/>
            <person name="Lipzen A."/>
            <person name="Logrieco A.F."/>
            <person name="MacCabe A."/>
            <person name="Maekelae M.R."/>
            <person name="Malavazi I."/>
            <person name="Melin P."/>
            <person name="Meyer V."/>
            <person name="Mielnichuk N."/>
            <person name="Miskei M."/>
            <person name="Molnar A.P."/>
            <person name="Mule G."/>
            <person name="Ngan C.Y."/>
            <person name="Orejas M."/>
            <person name="Orosz E."/>
            <person name="Ouedraogo J.P."/>
            <person name="Overkamp K.M."/>
            <person name="Park H.-S."/>
            <person name="Perrone G."/>
            <person name="Piumi F."/>
            <person name="Punt P.J."/>
            <person name="Ram A.F."/>
            <person name="Ramon A."/>
            <person name="Rauscher S."/>
            <person name="Record E."/>
            <person name="Riano-Pachon D.M."/>
            <person name="Robert V."/>
            <person name="Roehrig J."/>
            <person name="Ruller R."/>
            <person name="Salamov A."/>
            <person name="Salih N.S."/>
            <person name="Samson R.A."/>
            <person name="Sandor E."/>
            <person name="Sanguinetti M."/>
            <person name="Schuetze T."/>
            <person name="Sepcic K."/>
            <person name="Shelest E."/>
            <person name="Sherlock G."/>
            <person name="Sophianopoulou V."/>
            <person name="Squina F.M."/>
            <person name="Sun H."/>
            <person name="Susca A."/>
            <person name="Todd R.B."/>
            <person name="Tsang A."/>
            <person name="Unkles S.E."/>
            <person name="van de Wiele N."/>
            <person name="van Rossen-Uffink D."/>
            <person name="Oliveira J.V."/>
            <person name="Vesth T.C."/>
            <person name="Visser J."/>
            <person name="Yu J.-H."/>
            <person name="Zhou M."/>
            <person name="Andersen M.R."/>
            <person name="Archer D.B."/>
            <person name="Baker S.E."/>
            <person name="Benoit I."/>
            <person name="Brakhage A.A."/>
            <person name="Braus G.H."/>
            <person name="Fischer R."/>
            <person name="Frisvad J.C."/>
            <person name="Goldman G.H."/>
            <person name="Houbraken J."/>
            <person name="Oakley B."/>
            <person name="Pocsi I."/>
            <person name="Scazzocchio C."/>
            <person name="Seiboth B."/>
            <person name="vanKuyk P.A."/>
            <person name="Wortman J."/>
            <person name="Dyer P.S."/>
            <person name="Grigoriev I.V."/>
        </authorList>
    </citation>
    <scope>NUCLEOTIDE SEQUENCE [LARGE SCALE GENOMIC DNA]</scope>
    <source>
        <strain evidence="2">CBS 593.65</strain>
    </source>
</reference>
<sequence>MIDLKPHEMRGMMPVTPTISCPVAKERVLVAQGSSTGAGILKSIRYHLTLLASLNRMSTNPSSPVFCQPMGTTTELSSTGTDLVCFRRLPLPGTSFATSLRPCHRRLSIGSRFIFPLRISALVKSSQSCPSSFLDASPLLGTLDDAAHRSLILCADSLAPCMRLISAFVSLSGPGRTTIQLDGTQANHCRPCLTQSQSVRWIQNGSFGIYLVIFDVQGGIARSDRSCRQMILLEPPGSGFILFVEICTLIN</sequence>
<organism evidence="1 2">
    <name type="scientific">Aspergillus sydowii CBS 593.65</name>
    <dbReference type="NCBI Taxonomy" id="1036612"/>
    <lineage>
        <taxon>Eukaryota</taxon>
        <taxon>Fungi</taxon>
        <taxon>Dikarya</taxon>
        <taxon>Ascomycota</taxon>
        <taxon>Pezizomycotina</taxon>
        <taxon>Eurotiomycetes</taxon>
        <taxon>Eurotiomycetidae</taxon>
        <taxon>Eurotiales</taxon>
        <taxon>Aspergillaceae</taxon>
        <taxon>Aspergillus</taxon>
        <taxon>Aspergillus subgen. Nidulantes</taxon>
    </lineage>
</organism>
<dbReference type="GeneID" id="63766655"/>
<dbReference type="AlphaFoldDB" id="A0A1L9SY68"/>
<dbReference type="EMBL" id="KV878604">
    <property type="protein sequence ID" value="OJJ52125.1"/>
    <property type="molecule type" value="Genomic_DNA"/>
</dbReference>
<accession>A0A1L9SY68</accession>